<dbReference type="EMBL" id="JAUSVS010000001">
    <property type="protein sequence ID" value="MDQ0462649.1"/>
    <property type="molecule type" value="Genomic_DNA"/>
</dbReference>
<name>A0ABU0IL08_9CAUL</name>
<reference evidence="2 3" key="1">
    <citation type="submission" date="2023-07" db="EMBL/GenBank/DDBJ databases">
        <title>Genomic Encyclopedia of Type Strains, Phase IV (KMG-IV): sequencing the most valuable type-strain genomes for metagenomic binning, comparative biology and taxonomic classification.</title>
        <authorList>
            <person name="Goeker M."/>
        </authorList>
    </citation>
    <scope>NUCLEOTIDE SEQUENCE [LARGE SCALE GENOMIC DNA]</scope>
    <source>
        <strain evidence="2 3">DSM 18695</strain>
    </source>
</reference>
<sequence length="356" mass="37229">MIDVAIIGAGPAGSAAALSLAAHAPHLTVAILDAGSLRTRKPGEILPAAAAPILRTLDAWDAFQAAGFLADPVIASAWGGAELIETHSLYSARGAGWRLDRTRFDRLLAGVARAHGAQLQLNWRVRTLTGEPGDWRLTAADGRTLTARAIILATGRSPRLPAQLAAARPSRDRLVGAVRFCRAGDDPRTLIETFEHGWWYSAPVASGLRAVACMTDADQVRALGLASPTAWRRAATPAIAAAVSRLGPLRVWPAGGSRLTPAAGPGWAAAGDAAVSFDPLSSQGITQALRGGAFAGFAAADMLAGDAAGAVRRLEAHVTATWAAYSQTHADTYAREDRWPGSPFWLRRRGRALAVA</sequence>
<dbReference type="PRINTS" id="PR00411">
    <property type="entry name" value="PNDRDTASEI"/>
</dbReference>
<evidence type="ECO:0000259" key="1">
    <source>
        <dbReference type="Pfam" id="PF07992"/>
    </source>
</evidence>
<gene>
    <name evidence="2" type="ORF">QO010_000397</name>
</gene>
<dbReference type="InterPro" id="IPR023753">
    <property type="entry name" value="FAD/NAD-binding_dom"/>
</dbReference>
<dbReference type="SUPFAM" id="SSF51905">
    <property type="entry name" value="FAD/NAD(P)-binding domain"/>
    <property type="match status" value="1"/>
</dbReference>
<organism evidence="2 3">
    <name type="scientific">Caulobacter ginsengisoli</name>
    <dbReference type="NCBI Taxonomy" id="400775"/>
    <lineage>
        <taxon>Bacteria</taxon>
        <taxon>Pseudomonadati</taxon>
        <taxon>Pseudomonadota</taxon>
        <taxon>Alphaproteobacteria</taxon>
        <taxon>Caulobacterales</taxon>
        <taxon>Caulobacteraceae</taxon>
        <taxon>Caulobacter</taxon>
    </lineage>
</organism>
<dbReference type="InterPro" id="IPR050816">
    <property type="entry name" value="Flavin-dep_Halogenase_NPB"/>
</dbReference>
<accession>A0ABU0IL08</accession>
<dbReference type="Proteomes" id="UP001228905">
    <property type="component" value="Unassembled WGS sequence"/>
</dbReference>
<dbReference type="Pfam" id="PF07992">
    <property type="entry name" value="Pyr_redox_2"/>
    <property type="match status" value="1"/>
</dbReference>
<evidence type="ECO:0000313" key="3">
    <source>
        <dbReference type="Proteomes" id="UP001228905"/>
    </source>
</evidence>
<dbReference type="PANTHER" id="PTHR43747:SF1">
    <property type="entry name" value="SLR1998 PROTEIN"/>
    <property type="match status" value="1"/>
</dbReference>
<evidence type="ECO:0000313" key="2">
    <source>
        <dbReference type="EMBL" id="MDQ0462649.1"/>
    </source>
</evidence>
<dbReference type="PANTHER" id="PTHR43747">
    <property type="entry name" value="FAD-BINDING PROTEIN"/>
    <property type="match status" value="1"/>
</dbReference>
<dbReference type="Gene3D" id="3.50.50.60">
    <property type="entry name" value="FAD/NAD(P)-binding domain"/>
    <property type="match status" value="1"/>
</dbReference>
<protein>
    <submittedName>
        <fullName evidence="2">Flavin-dependent dehydrogenase</fullName>
    </submittedName>
</protein>
<comment type="caution">
    <text evidence="2">The sequence shown here is derived from an EMBL/GenBank/DDBJ whole genome shotgun (WGS) entry which is preliminary data.</text>
</comment>
<feature type="domain" description="FAD/NAD(P)-binding" evidence="1">
    <location>
        <begin position="3"/>
        <end position="161"/>
    </location>
</feature>
<dbReference type="Gene3D" id="3.30.9.100">
    <property type="match status" value="1"/>
</dbReference>
<dbReference type="RefSeq" id="WP_307345264.1">
    <property type="nucleotide sequence ID" value="NZ_JAUSVS010000001.1"/>
</dbReference>
<dbReference type="PRINTS" id="PR00368">
    <property type="entry name" value="FADPNR"/>
</dbReference>
<keyword evidence="3" id="KW-1185">Reference proteome</keyword>
<proteinExistence type="predicted"/>
<dbReference type="InterPro" id="IPR036188">
    <property type="entry name" value="FAD/NAD-bd_sf"/>
</dbReference>